<sequence>MKIFHFVPVLALCLFLSNQSLKAQSIQPGFWDKVQYGGGLGLSFGNNYFFFNVAPSAIYNFNEYFAFGPGLSYSYIKNGDFKTSITGGSVIALFNPLSQIQLSAELEELYVSQKQELDGGNRNRDFWNTALFLGAGYRSGPMTFGVRYNVLFDDTNSIYTSAIQPFVRVYF</sequence>
<evidence type="ECO:0008006" key="4">
    <source>
        <dbReference type="Google" id="ProtNLM"/>
    </source>
</evidence>
<keyword evidence="1" id="KW-0732">Signal</keyword>
<keyword evidence="3" id="KW-1185">Reference proteome</keyword>
<feature type="signal peptide" evidence="1">
    <location>
        <begin position="1"/>
        <end position="23"/>
    </location>
</feature>
<gene>
    <name evidence="2" type="ORF">CJ305_02360</name>
</gene>
<dbReference type="EMBL" id="NQXA01000001">
    <property type="protein sequence ID" value="PHQ31087.1"/>
    <property type="molecule type" value="Genomic_DNA"/>
</dbReference>
<dbReference type="AlphaFoldDB" id="A0A2G1VWC6"/>
<feature type="chain" id="PRO_5013639264" description="Alpha-ketoglutarate decarboxylase" evidence="1">
    <location>
        <begin position="24"/>
        <end position="171"/>
    </location>
</feature>
<comment type="caution">
    <text evidence="2">The sequence shown here is derived from an EMBL/GenBank/DDBJ whole genome shotgun (WGS) entry which is preliminary data.</text>
</comment>
<evidence type="ECO:0000256" key="1">
    <source>
        <dbReference type="SAM" id="SignalP"/>
    </source>
</evidence>
<organism evidence="2 3">
    <name type="scientific">Leeuwenhoekiella nanhaiensis</name>
    <dbReference type="NCBI Taxonomy" id="1655491"/>
    <lineage>
        <taxon>Bacteria</taxon>
        <taxon>Pseudomonadati</taxon>
        <taxon>Bacteroidota</taxon>
        <taxon>Flavobacteriia</taxon>
        <taxon>Flavobacteriales</taxon>
        <taxon>Flavobacteriaceae</taxon>
        <taxon>Leeuwenhoekiella</taxon>
    </lineage>
</organism>
<evidence type="ECO:0000313" key="3">
    <source>
        <dbReference type="Proteomes" id="UP000229433"/>
    </source>
</evidence>
<proteinExistence type="predicted"/>
<protein>
    <recommendedName>
        <fullName evidence="4">Alpha-ketoglutarate decarboxylase</fullName>
    </recommendedName>
</protein>
<dbReference type="OrthoDB" id="1160493at2"/>
<reference evidence="2 3" key="1">
    <citation type="submission" date="2017-08" db="EMBL/GenBank/DDBJ databases">
        <title>The whole genome shortgun sequences of strain Leeuwenhoekiella nanhaiensis G18 from the South China Sea.</title>
        <authorList>
            <person name="Liu Q."/>
        </authorList>
    </citation>
    <scope>NUCLEOTIDE SEQUENCE [LARGE SCALE GENOMIC DNA]</scope>
    <source>
        <strain evidence="2 3">G18</strain>
    </source>
</reference>
<dbReference type="RefSeq" id="WP_099644627.1">
    <property type="nucleotide sequence ID" value="NZ_KZ319287.1"/>
</dbReference>
<dbReference type="Proteomes" id="UP000229433">
    <property type="component" value="Unassembled WGS sequence"/>
</dbReference>
<accession>A0A2G1VWC6</accession>
<name>A0A2G1VWC6_9FLAO</name>
<evidence type="ECO:0000313" key="2">
    <source>
        <dbReference type="EMBL" id="PHQ31087.1"/>
    </source>
</evidence>